<evidence type="ECO:0000313" key="2">
    <source>
        <dbReference type="Proteomes" id="UP000834106"/>
    </source>
</evidence>
<dbReference type="AlphaFoldDB" id="A0AAD2E7B8"/>
<name>A0AAD2E7B8_9LAMI</name>
<dbReference type="PANTHER" id="PTHR11028">
    <property type="entry name" value="VACUOLAR ATP SYNTHASE SUBUNIT AC39"/>
    <property type="match status" value="1"/>
</dbReference>
<gene>
    <name evidence="1" type="ORF">FPE_LOCUS24800</name>
</gene>
<dbReference type="SUPFAM" id="SSF103486">
    <property type="entry name" value="V-type ATP synthase subunit C"/>
    <property type="match status" value="1"/>
</dbReference>
<proteinExistence type="predicted"/>
<keyword evidence="2" id="KW-1185">Reference proteome</keyword>
<accession>A0AAD2E7B8</accession>
<dbReference type="GO" id="GO:0033179">
    <property type="term" value="C:proton-transporting V-type ATPase, V0 domain"/>
    <property type="evidence" value="ECO:0007669"/>
    <property type="project" value="InterPro"/>
</dbReference>
<dbReference type="InterPro" id="IPR002843">
    <property type="entry name" value="ATPase_V0-cplx_csu/dsu"/>
</dbReference>
<sequence>MPSHRTPINLLRIYHYFCILFRYGHMIDNVVLIVTGTLHEREVQELLVKCHPLGMFDSIATLAVAQNMRELYRLVLVDTPLAPYFSDIGTELTRDDRRKLYSNFGLLYPYGLEELAISEDMDQVSCGGYKTYRSKRVLLLLDNIGSLLLVVDDIVPILKGF</sequence>
<organism evidence="1 2">
    <name type="scientific">Fraxinus pennsylvanica</name>
    <dbReference type="NCBI Taxonomy" id="56036"/>
    <lineage>
        <taxon>Eukaryota</taxon>
        <taxon>Viridiplantae</taxon>
        <taxon>Streptophyta</taxon>
        <taxon>Embryophyta</taxon>
        <taxon>Tracheophyta</taxon>
        <taxon>Spermatophyta</taxon>
        <taxon>Magnoliopsida</taxon>
        <taxon>eudicotyledons</taxon>
        <taxon>Gunneridae</taxon>
        <taxon>Pentapetalae</taxon>
        <taxon>asterids</taxon>
        <taxon>lamiids</taxon>
        <taxon>Lamiales</taxon>
        <taxon>Oleaceae</taxon>
        <taxon>Oleeae</taxon>
        <taxon>Fraxinus</taxon>
    </lineage>
</organism>
<evidence type="ECO:0000313" key="1">
    <source>
        <dbReference type="EMBL" id="CAI9777370.1"/>
    </source>
</evidence>
<dbReference type="Pfam" id="PF01992">
    <property type="entry name" value="vATP-synt_AC39"/>
    <property type="match status" value="1"/>
</dbReference>
<dbReference type="Proteomes" id="UP000834106">
    <property type="component" value="Chromosome 15"/>
</dbReference>
<reference evidence="1" key="1">
    <citation type="submission" date="2023-05" db="EMBL/GenBank/DDBJ databases">
        <authorList>
            <person name="Huff M."/>
        </authorList>
    </citation>
    <scope>NUCLEOTIDE SEQUENCE</scope>
</reference>
<dbReference type="InterPro" id="IPR036079">
    <property type="entry name" value="ATPase_csu/dsu_sf"/>
</dbReference>
<dbReference type="InterPro" id="IPR016727">
    <property type="entry name" value="ATPase_V0-cplx_dsu"/>
</dbReference>
<dbReference type="EMBL" id="OU503050">
    <property type="protein sequence ID" value="CAI9777370.1"/>
    <property type="molecule type" value="Genomic_DNA"/>
</dbReference>
<dbReference type="GO" id="GO:0046961">
    <property type="term" value="F:proton-transporting ATPase activity, rotational mechanism"/>
    <property type="evidence" value="ECO:0007669"/>
    <property type="project" value="InterPro"/>
</dbReference>
<protein>
    <submittedName>
        <fullName evidence="1">Uncharacterized protein</fullName>
    </submittedName>
</protein>